<dbReference type="GO" id="GO:0006629">
    <property type="term" value="P:lipid metabolic process"/>
    <property type="evidence" value="ECO:0007669"/>
    <property type="project" value="InterPro"/>
</dbReference>
<dbReference type="InterPro" id="IPR002921">
    <property type="entry name" value="Fungal_lipase-type"/>
</dbReference>
<feature type="transmembrane region" description="Helical" evidence="2">
    <location>
        <begin position="44"/>
        <end position="67"/>
    </location>
</feature>
<dbReference type="InterPro" id="IPR051218">
    <property type="entry name" value="Sec_MonoDiacylglyc_Lipase"/>
</dbReference>
<organism evidence="4">
    <name type="scientific">Auxenochlorella protothecoides</name>
    <name type="common">Green microalga</name>
    <name type="synonym">Chlorella protothecoides</name>
    <dbReference type="NCBI Taxonomy" id="3075"/>
    <lineage>
        <taxon>Eukaryota</taxon>
        <taxon>Viridiplantae</taxon>
        <taxon>Chlorophyta</taxon>
        <taxon>core chlorophytes</taxon>
        <taxon>Trebouxiophyceae</taxon>
        <taxon>Chlorellales</taxon>
        <taxon>Chlorellaceae</taxon>
        <taxon>Auxenochlorella</taxon>
    </lineage>
</organism>
<feature type="transmembrane region" description="Helical" evidence="2">
    <location>
        <begin position="87"/>
        <end position="108"/>
    </location>
</feature>
<feature type="compositionally biased region" description="Acidic residues" evidence="1">
    <location>
        <begin position="796"/>
        <end position="812"/>
    </location>
</feature>
<feature type="transmembrane region" description="Helical" evidence="2">
    <location>
        <begin position="344"/>
        <end position="365"/>
    </location>
</feature>
<dbReference type="InterPro" id="IPR029058">
    <property type="entry name" value="AB_hydrolase_fold"/>
</dbReference>
<feature type="domain" description="Fungal lipase-type" evidence="3">
    <location>
        <begin position="484"/>
        <end position="671"/>
    </location>
</feature>
<accession>A0A1D2ACE9</accession>
<dbReference type="PANTHER" id="PTHR45856">
    <property type="entry name" value="ALPHA/BETA-HYDROLASES SUPERFAMILY PROTEIN"/>
    <property type="match status" value="1"/>
</dbReference>
<keyword evidence="2" id="KW-1133">Transmembrane helix</keyword>
<sequence length="838" mass="91514">MYPLSSQLSKALVMIAKCVSVAIFILLLYKKNSQGIGGLVDDNFLAILNVTVGAICLVTLLFALWLLLWRIHRAMLSGRTWTRPRRFLVNLALWELGLQVVNLTFFLAPNAAWLADPCTPFRGVVHGAVFVQFSCWLGLFTIFVISVQGFMPITPGTNSVRGLPLYSWWLRRNGETVPADATSVLDLPTWVHADLLLFVWLPGQLLLLFQLLWATGCLGAAPICGQASATVPCDELRPAPGQSCAAWMQDDLGDRCVSVHVTTVLVLSSIGFAWVLAVMLLGVLAMLVSYRELRRFRYQQYRAANIAVRVLNKKRATMQAIFVACVVAFWFVDLRACTNYLLTFYGLTPLQMLGSIQVFTTTMAIMPMPPRAQQLALHVWLQNFVWNEEEQEAALAERPPIYAKEPLFCFETAVKALYYSMLVYYYKGSDELGPAVPGKGSPHPALTLDLALELYGLDHHEAIVEAQQDLTCMLGWSAARRTVVLAFRGTSSMANVWLDLQVWRRPHPLGMGRWWDSTRPLVHSGFHACWLERGFGQRVLARLRALVAGEGAAEGAAEEGGGVGARGSDGAPWRVLCIGHSLGGALACMAACDVVDLSRALERERAEAREGRGEAAAPAASGSLPAAGPILVASSYTYGCPRIGNHAFAKHYADVVPDSWDVVHTNDAVARNGKFIRLYKRAGKRVIVSPAGDLIVRPSLAEATVLRGHSSIQAHLLRTYARSMAAVVRTQAGIVGGEGARTSLAALAAKPYVGRLLHLRKGRGGEPSFLGLITQAQDEHVATGAALDGEGREEKTDEEGVEEEDSCPDPDAELERARPGLFAGAYHMIQDTARDMLS</sequence>
<dbReference type="AlphaFoldDB" id="A0A1D2ACE9"/>
<dbReference type="Gene3D" id="3.40.50.1820">
    <property type="entry name" value="alpha/beta hydrolase"/>
    <property type="match status" value="1"/>
</dbReference>
<feature type="transmembrane region" description="Helical" evidence="2">
    <location>
        <begin position="128"/>
        <end position="151"/>
    </location>
</feature>
<feature type="region of interest" description="Disordered" evidence="1">
    <location>
        <begin position="785"/>
        <end position="814"/>
    </location>
</feature>
<evidence type="ECO:0000259" key="3">
    <source>
        <dbReference type="Pfam" id="PF01764"/>
    </source>
</evidence>
<name>A0A1D2ACE9_AUXPR</name>
<dbReference type="PANTHER" id="PTHR45856:SF24">
    <property type="entry name" value="FUNGAL LIPASE-LIKE DOMAIN-CONTAINING PROTEIN"/>
    <property type="match status" value="1"/>
</dbReference>
<gene>
    <name evidence="4" type="ORF">g.5808</name>
</gene>
<dbReference type="EMBL" id="GDKF01001745">
    <property type="protein sequence ID" value="JAT76877.1"/>
    <property type="molecule type" value="Transcribed_RNA"/>
</dbReference>
<keyword evidence="2" id="KW-0472">Membrane</keyword>
<reference evidence="4" key="1">
    <citation type="submission" date="2015-08" db="EMBL/GenBank/DDBJ databases">
        <authorList>
            <person name="Babu N.S."/>
            <person name="Beckwith C.J."/>
            <person name="Beseler K.G."/>
            <person name="Brison A."/>
            <person name="Carone J.V."/>
            <person name="Caskin T.P."/>
            <person name="Diamond M."/>
            <person name="Durham M.E."/>
            <person name="Foxe J.M."/>
            <person name="Go M."/>
            <person name="Henderson B.A."/>
            <person name="Jones I.B."/>
            <person name="McGettigan J.A."/>
            <person name="Micheletti S.J."/>
            <person name="Nasrallah M.E."/>
            <person name="Ortiz D."/>
            <person name="Piller C.R."/>
            <person name="Privatt S.R."/>
            <person name="Schneider S.L."/>
            <person name="Sharp S."/>
            <person name="Smith T.C."/>
            <person name="Stanton J.D."/>
            <person name="Ullery H.E."/>
            <person name="Wilson R.J."/>
            <person name="Serrano M.G."/>
            <person name="Buck G."/>
            <person name="Lee V."/>
            <person name="Wang Y."/>
            <person name="Carvalho R."/>
            <person name="Voegtly L."/>
            <person name="Shi R."/>
            <person name="Duckworth R."/>
            <person name="Johnson A."/>
            <person name="Loviza R."/>
            <person name="Walstead R."/>
            <person name="Shah Z."/>
            <person name="Kiflezghi M."/>
            <person name="Wade K."/>
            <person name="Ball S.L."/>
            <person name="Bradley K.W."/>
            <person name="Asai D.J."/>
            <person name="Bowman C.A."/>
            <person name="Russell D.A."/>
            <person name="Pope W.H."/>
            <person name="Jacobs-Sera D."/>
            <person name="Hendrix R.W."/>
            <person name="Hatfull G.F."/>
        </authorList>
    </citation>
    <scope>NUCLEOTIDE SEQUENCE</scope>
</reference>
<evidence type="ECO:0000256" key="2">
    <source>
        <dbReference type="SAM" id="Phobius"/>
    </source>
</evidence>
<proteinExistence type="predicted"/>
<feature type="transmembrane region" description="Helical" evidence="2">
    <location>
        <begin position="316"/>
        <end position="332"/>
    </location>
</feature>
<protein>
    <recommendedName>
        <fullName evidence="3">Fungal lipase-type domain-containing protein</fullName>
    </recommendedName>
</protein>
<feature type="transmembrane region" description="Helical" evidence="2">
    <location>
        <begin position="264"/>
        <end position="288"/>
    </location>
</feature>
<dbReference type="CDD" id="cd00519">
    <property type="entry name" value="Lipase_3"/>
    <property type="match status" value="1"/>
</dbReference>
<evidence type="ECO:0000256" key="1">
    <source>
        <dbReference type="SAM" id="MobiDB-lite"/>
    </source>
</evidence>
<dbReference type="SUPFAM" id="SSF53474">
    <property type="entry name" value="alpha/beta-Hydrolases"/>
    <property type="match status" value="1"/>
</dbReference>
<keyword evidence="2" id="KW-0812">Transmembrane</keyword>
<dbReference type="Pfam" id="PF01764">
    <property type="entry name" value="Lipase_3"/>
    <property type="match status" value="1"/>
</dbReference>
<evidence type="ECO:0000313" key="4">
    <source>
        <dbReference type="EMBL" id="JAT76877.1"/>
    </source>
</evidence>
<feature type="transmembrane region" description="Helical" evidence="2">
    <location>
        <begin position="12"/>
        <end position="29"/>
    </location>
</feature>